<dbReference type="AlphaFoldDB" id="A0AAV9RKU9"/>
<organism evidence="2 3">
    <name type="scientific">Crenichthys baileyi</name>
    <name type="common">White River springfish</name>
    <dbReference type="NCBI Taxonomy" id="28760"/>
    <lineage>
        <taxon>Eukaryota</taxon>
        <taxon>Metazoa</taxon>
        <taxon>Chordata</taxon>
        <taxon>Craniata</taxon>
        <taxon>Vertebrata</taxon>
        <taxon>Euteleostomi</taxon>
        <taxon>Actinopterygii</taxon>
        <taxon>Neopterygii</taxon>
        <taxon>Teleostei</taxon>
        <taxon>Neoteleostei</taxon>
        <taxon>Acanthomorphata</taxon>
        <taxon>Ovalentaria</taxon>
        <taxon>Atherinomorphae</taxon>
        <taxon>Cyprinodontiformes</taxon>
        <taxon>Goodeidae</taxon>
        <taxon>Crenichthys</taxon>
    </lineage>
</organism>
<gene>
    <name evidence="2" type="ORF">CRENBAI_003339</name>
</gene>
<feature type="region of interest" description="Disordered" evidence="1">
    <location>
        <begin position="382"/>
        <end position="439"/>
    </location>
</feature>
<comment type="caution">
    <text evidence="2">The sequence shown here is derived from an EMBL/GenBank/DDBJ whole genome shotgun (WGS) entry which is preliminary data.</text>
</comment>
<protein>
    <submittedName>
        <fullName evidence="2">Uncharacterized protein</fullName>
    </submittedName>
</protein>
<feature type="region of interest" description="Disordered" evidence="1">
    <location>
        <begin position="234"/>
        <end position="263"/>
    </location>
</feature>
<accession>A0AAV9RKU9</accession>
<dbReference type="Proteomes" id="UP001311232">
    <property type="component" value="Unassembled WGS sequence"/>
</dbReference>
<evidence type="ECO:0000313" key="3">
    <source>
        <dbReference type="Proteomes" id="UP001311232"/>
    </source>
</evidence>
<feature type="region of interest" description="Disordered" evidence="1">
    <location>
        <begin position="121"/>
        <end position="147"/>
    </location>
</feature>
<proteinExistence type="predicted"/>
<dbReference type="EMBL" id="JAHHUM010001741">
    <property type="protein sequence ID" value="KAK5609601.1"/>
    <property type="molecule type" value="Genomic_DNA"/>
</dbReference>
<feature type="compositionally biased region" description="Low complexity" evidence="1">
    <location>
        <begin position="40"/>
        <end position="51"/>
    </location>
</feature>
<evidence type="ECO:0000256" key="1">
    <source>
        <dbReference type="SAM" id="MobiDB-lite"/>
    </source>
</evidence>
<feature type="compositionally biased region" description="Low complexity" evidence="1">
    <location>
        <begin position="70"/>
        <end position="88"/>
    </location>
</feature>
<name>A0AAV9RKU9_9TELE</name>
<reference evidence="2 3" key="1">
    <citation type="submission" date="2021-06" db="EMBL/GenBank/DDBJ databases">
        <authorList>
            <person name="Palmer J.M."/>
        </authorList>
    </citation>
    <scope>NUCLEOTIDE SEQUENCE [LARGE SCALE GENOMIC DNA]</scope>
    <source>
        <strain evidence="2 3">MEX-2019</strain>
        <tissue evidence="2">Muscle</tissue>
    </source>
</reference>
<evidence type="ECO:0000313" key="2">
    <source>
        <dbReference type="EMBL" id="KAK5609601.1"/>
    </source>
</evidence>
<feature type="region of interest" description="Disordered" evidence="1">
    <location>
        <begin position="35"/>
        <end position="106"/>
    </location>
</feature>
<keyword evidence="3" id="KW-1185">Reference proteome</keyword>
<sequence>MERSLRSCLPPCCCRRWRRCLKGSRLAQASPGLVLGQNRTSVSPPAPVTSSTHRRRRHHQPPAAVASEQPSTSIAASAQPSSSPPVAAEFPAGFGSRTGRRRRRRAVVTGRVQMDASYSSMGVPSAMASPRLSSPELVGGHQAPSAVLQPPVQPPALNWVQARLEKMKEDFMKGRCCSFVLHLMDHPEDLDLVHSVLQAEFLAEGWLDAPVPVSAGGPFDHLLIAIKAAQSLKDPEPQPAAAGSSEPQPAAAGSSVPRLIPEEPVGRLPPLPRLIPEGPVGGLPPLPRLIPEGPVGGLPPLPRLIPEGPVGGLPPLPRLIPEGPVGGLPPLPRLIPEGPVGGLPPRPGPEHLLSFLWGVLRNSCLTPGQPLVTPSLTHYTPHYSLSPGQTHTGARHTPEPGTHRSQAHTGARHTPEPGTHRSQAHTGARHTPEPGTHRSLTPVLQGSCLDQSLHHACISVAAGLLDACISVAAGLLDACISVAAGLLDACISVAAGLLDACISVAAGLLDACISVAAGLLDACISASGSSAALPLARPRQSHSLSFPAAQFLTCYHLHLIAWFPLSLVHTPPPSVYKLVVCTIPHWFLMSSGLLWLEMDTSRLSMLRNPLLRASHQGLDLIIAQRGLSQERPIPHPPPGCLKMRGTVCRGKGGPGGGEADETEQELPSLKFSTETCQHGFPEITVFYPGEPKKSRCVLTLVSRDSSGREKVRESTTTPGAVENLLRIGPPGHNYRDPMKPARNGQGTIKSAEHWHPAHGQSDSGTQFFG</sequence>